<dbReference type="SUPFAM" id="SSF53474">
    <property type="entry name" value="alpha/beta-Hydrolases"/>
    <property type="match status" value="1"/>
</dbReference>
<keyword evidence="1 3" id="KW-0378">Hydrolase</keyword>
<dbReference type="InterPro" id="IPR022742">
    <property type="entry name" value="Hydrolase_4"/>
</dbReference>
<dbReference type="GO" id="GO:0016020">
    <property type="term" value="C:membrane"/>
    <property type="evidence" value="ECO:0007669"/>
    <property type="project" value="TreeGrafter"/>
</dbReference>
<dbReference type="InterPro" id="IPR000073">
    <property type="entry name" value="AB_hydrolase_1"/>
</dbReference>
<sequence>MALSFLNFMNNLSHHKSGPIEFFERKGHSELEVVLLHGIGSNALSFESLIKELPDSWRLIAWNAPGYGNSEPLKLDWPIAEDYALALKNFFNRLKLKSPLLVGHSLGALIATSFAANYPKNVSKLLLASPALGYGQAVNETLDSKAQERIDELELLGVEKFAKRRASRLVANPDEYPMIVSKVIKEMMRINIPGYIQAVKMLASGELLKDALKLNCPTDVVVGAEDIITTPESSLKAYETLNSVVLSNFTELQGAGHAIYQQSPKNFAKSLKKLAKSNFLITSTG</sequence>
<dbReference type="Pfam" id="PF12146">
    <property type="entry name" value="Hydrolase_4"/>
    <property type="match status" value="1"/>
</dbReference>
<accession>Q6SGK0</accession>
<proteinExistence type="predicted"/>
<reference evidence="3" key="1">
    <citation type="submission" date="2003-11" db="EMBL/GenBank/DDBJ databases">
        <authorList>
            <person name="Heidelberg J.F."/>
            <person name="Eisen J.A."/>
            <person name="Nelson W.C."/>
            <person name="DeLong E.F."/>
        </authorList>
    </citation>
    <scope>NUCLEOTIDE SEQUENCE</scope>
</reference>
<evidence type="ECO:0000256" key="1">
    <source>
        <dbReference type="ARBA" id="ARBA00022801"/>
    </source>
</evidence>
<dbReference type="PANTHER" id="PTHR43798:SF31">
    <property type="entry name" value="AB HYDROLASE SUPERFAMILY PROTEIN YCLE"/>
    <property type="match status" value="1"/>
</dbReference>
<reference evidence="3" key="2">
    <citation type="submission" date="2003-12" db="EMBL/GenBank/DDBJ databases">
        <title>Monterey Bay Coastal Ocean Microbial Observatory environmental clone sequencing.</title>
        <authorList>
            <person name="DeLong E.F."/>
        </authorList>
    </citation>
    <scope>NUCLEOTIDE SEQUENCE</scope>
</reference>
<evidence type="ECO:0000313" key="3">
    <source>
        <dbReference type="EMBL" id="AAR37862.1"/>
    </source>
</evidence>
<dbReference type="InterPro" id="IPR050266">
    <property type="entry name" value="AB_hydrolase_sf"/>
</dbReference>
<evidence type="ECO:0000259" key="2">
    <source>
        <dbReference type="Pfam" id="PF12146"/>
    </source>
</evidence>
<dbReference type="PANTHER" id="PTHR43798">
    <property type="entry name" value="MONOACYLGLYCEROL LIPASE"/>
    <property type="match status" value="1"/>
</dbReference>
<dbReference type="AlphaFoldDB" id="Q6SGK0"/>
<dbReference type="EMBL" id="AY458642">
    <property type="protein sequence ID" value="AAR37862.1"/>
    <property type="molecule type" value="Genomic_DNA"/>
</dbReference>
<dbReference type="Gene3D" id="3.40.50.1820">
    <property type="entry name" value="alpha/beta hydrolase"/>
    <property type="match status" value="1"/>
</dbReference>
<name>Q6SGK0_9BACT</name>
<organism evidence="3">
    <name type="scientific">uncultured marine bacterium 560</name>
    <dbReference type="NCBI Taxonomy" id="257395"/>
    <lineage>
        <taxon>Bacteria</taxon>
        <taxon>environmental samples</taxon>
    </lineage>
</organism>
<protein>
    <submittedName>
        <fullName evidence="3">Hydrolase, alpha/beta fold family</fullName>
    </submittedName>
</protein>
<dbReference type="GO" id="GO:0016787">
    <property type="term" value="F:hydrolase activity"/>
    <property type="evidence" value="ECO:0007669"/>
    <property type="project" value="UniProtKB-KW"/>
</dbReference>
<feature type="domain" description="Serine aminopeptidase S33" evidence="2">
    <location>
        <begin position="31"/>
        <end position="259"/>
    </location>
</feature>
<dbReference type="InterPro" id="IPR029058">
    <property type="entry name" value="AB_hydrolase_fold"/>
</dbReference>
<dbReference type="PRINTS" id="PR00111">
    <property type="entry name" value="ABHYDROLASE"/>
</dbReference>
<gene>
    <name evidence="3" type="ORF">MBMO_EBAC750-16D01.4</name>
</gene>
<dbReference type="ESTHER" id="9bact-q6sgk0">
    <property type="family name" value="6_AlphaBeta_hydrolase"/>
</dbReference>